<keyword evidence="4" id="KW-0732">Signal</keyword>
<protein>
    <submittedName>
        <fullName evidence="7">Ig-like domain-containing protein</fullName>
    </submittedName>
</protein>
<keyword evidence="3" id="KW-0479">Metal-binding</keyword>
<name>A0ABU9ARP0_9BACT</name>
<gene>
    <name evidence="7" type="ORF">WKV53_04975</name>
</gene>
<keyword evidence="8" id="KW-1185">Reference proteome</keyword>
<evidence type="ECO:0000256" key="2">
    <source>
        <dbReference type="ARBA" id="ARBA00022525"/>
    </source>
</evidence>
<evidence type="ECO:0000313" key="7">
    <source>
        <dbReference type="EMBL" id="MEK7949831.1"/>
    </source>
</evidence>
<evidence type="ECO:0000256" key="4">
    <source>
        <dbReference type="ARBA" id="ARBA00022729"/>
    </source>
</evidence>
<dbReference type="Pfam" id="PF18884">
    <property type="entry name" value="TSP3_bac"/>
    <property type="match status" value="1"/>
</dbReference>
<dbReference type="PANTHER" id="PTHR42970:SF1">
    <property type="entry name" value="PECTATE LYASE C-RELATED"/>
    <property type="match status" value="1"/>
</dbReference>
<keyword evidence="5" id="KW-0106">Calcium</keyword>
<dbReference type="InterPro" id="IPR012334">
    <property type="entry name" value="Pectin_lyas_fold"/>
</dbReference>
<proteinExistence type="predicted"/>
<dbReference type="Pfam" id="PF17963">
    <property type="entry name" value="Big_9"/>
    <property type="match status" value="1"/>
</dbReference>
<comment type="caution">
    <text evidence="7">The sequence shown here is derived from an EMBL/GenBank/DDBJ whole genome shotgun (WGS) entry which is preliminary data.</text>
</comment>
<evidence type="ECO:0000256" key="5">
    <source>
        <dbReference type="ARBA" id="ARBA00022837"/>
    </source>
</evidence>
<comment type="subcellular location">
    <subcellularLocation>
        <location evidence="1">Secreted</location>
    </subcellularLocation>
</comment>
<dbReference type="EMBL" id="JBBUKT010000001">
    <property type="protein sequence ID" value="MEK7949831.1"/>
    <property type="molecule type" value="Genomic_DNA"/>
</dbReference>
<dbReference type="RefSeq" id="WP_341403247.1">
    <property type="nucleotide sequence ID" value="NZ_JBBUKT010000001.1"/>
</dbReference>
<evidence type="ECO:0000256" key="3">
    <source>
        <dbReference type="ARBA" id="ARBA00022723"/>
    </source>
</evidence>
<reference evidence="7 8" key="1">
    <citation type="submission" date="2024-04" db="EMBL/GenBank/DDBJ databases">
        <title>Luteolibacter sp. isolated from soil.</title>
        <authorList>
            <person name="An J."/>
        </authorList>
    </citation>
    <scope>NUCLEOTIDE SEQUENCE [LARGE SCALE GENOMIC DNA]</scope>
    <source>
        <strain evidence="7 8">Y139</strain>
    </source>
</reference>
<dbReference type="Gene3D" id="2.60.40.3440">
    <property type="match status" value="1"/>
</dbReference>
<evidence type="ECO:0000313" key="8">
    <source>
        <dbReference type="Proteomes" id="UP001371305"/>
    </source>
</evidence>
<accession>A0ABU9ARP0</accession>
<dbReference type="SUPFAM" id="SSF51126">
    <property type="entry name" value="Pectin lyase-like"/>
    <property type="match status" value="1"/>
</dbReference>
<sequence>MVKDDTGSSTEVNITLSMSRSIHAVILSSSCTFIAALHAGELRVDINRDSNNTATVTENGYTKWSPDNTNGAATGTNPVSRSFTTATGENVTITFAQTAASAAAGGTGLLTNWFKAGAEGSAKLVSDGLTVAPANLGGGGQLRMTVTGLSAGTHTLLTYHNAWDNVAAGTVGPIDIWVNGTQVIDNLQPTIRAASTIAATTAYLDFSVAGPSTVTEILFAAETNTAPAVTIRNAMINGFEIDTSNSQKIANTPSPAHANEHVDADSGSISLSWQPALAGGVASHDVYFGTTEVAVKSATRTSPEFLGNQAGTSRPVSLPNKLGTYYWRVDEIDSLGNIAKGTVWHFRPRLLAFPGAEGYGRFARGGRGGKVVHVTSLADYESNATPIPGTLRYAVEVETGPRVVVFDTAGLMTMNRRLTLSSPYVTIAGQTAPGKGICLRQWPLGLSGSNDSVVRFIRNRPGNISGQTIDGGGLAGCDHSIMDHCSISWSMDEGFSSRSGKNITLQKTLISEALAIAGHQNYPAGTDHGYAATVGGDIASLHHNLLAHCSGRNWSMGGGIDALGFFSGRLDIRNNVVYNWKSRTTDGGAMEVNFVNNYYKPGAATTLVPYAVTMNHENDFGGSQRCYFAGNVMQGYFNESNQTAGRRSVVSNGAPTPTYETFVSAPFFENYITTQTAAGAYKRVLSDVGANRPLDDHDIRVIQETLSGTYHYTGTGPYGGFPGLPNSQDDVGGWENYPAETRPSGFDSDGDGLPNWWEALYGTNPSSPTGDFSDANADPENDGYTRLCDYLAWMALPRLVVAPGEAVMLDLSTLTKGYTTSPVRSVQLPTASSGAGTLQLLPDGKTARFTAAAGFSGIARFTYTVTDSGGDSMTGEVGVQVTPPVGQKTAYETFCETYGLNPQTTGAPASDYDGDGLANAIEFLLGGDPTRGFLQGASPSASLDAGGTLVFSYRRKLAANGIFVDAVETSTGLDFWNEVVNGVGGATIQTALLDPETEVVTVRVPIDSNCRFARLKVSEAE</sequence>
<dbReference type="PROSITE" id="PS51257">
    <property type="entry name" value="PROKAR_LIPOPROTEIN"/>
    <property type="match status" value="1"/>
</dbReference>
<evidence type="ECO:0000256" key="6">
    <source>
        <dbReference type="ARBA" id="ARBA00023180"/>
    </source>
</evidence>
<keyword evidence="6" id="KW-0325">Glycoprotein</keyword>
<keyword evidence="2" id="KW-0964">Secreted</keyword>
<dbReference type="InterPro" id="IPR052063">
    <property type="entry name" value="Polysaccharide_Lyase_1"/>
</dbReference>
<dbReference type="InterPro" id="IPR011050">
    <property type="entry name" value="Pectin_lyase_fold/virulence"/>
</dbReference>
<organism evidence="7 8">
    <name type="scientific">Luteolibacter soli</name>
    <dbReference type="NCBI Taxonomy" id="3135280"/>
    <lineage>
        <taxon>Bacteria</taxon>
        <taxon>Pseudomonadati</taxon>
        <taxon>Verrucomicrobiota</taxon>
        <taxon>Verrucomicrobiia</taxon>
        <taxon>Verrucomicrobiales</taxon>
        <taxon>Verrucomicrobiaceae</taxon>
        <taxon>Luteolibacter</taxon>
    </lineage>
</organism>
<dbReference type="PANTHER" id="PTHR42970">
    <property type="entry name" value="PECTATE LYASE C-RELATED"/>
    <property type="match status" value="1"/>
</dbReference>
<dbReference type="InterPro" id="IPR059100">
    <property type="entry name" value="TSP3_bac"/>
</dbReference>
<dbReference type="Gene3D" id="2.160.20.10">
    <property type="entry name" value="Single-stranded right-handed beta-helix, Pectin lyase-like"/>
    <property type="match status" value="1"/>
</dbReference>
<evidence type="ECO:0000256" key="1">
    <source>
        <dbReference type="ARBA" id="ARBA00004613"/>
    </source>
</evidence>
<dbReference type="Proteomes" id="UP001371305">
    <property type="component" value="Unassembled WGS sequence"/>
</dbReference>